<dbReference type="EMBL" id="JAAAJB010000328">
    <property type="protein sequence ID" value="KAG0258366.1"/>
    <property type="molecule type" value="Genomic_DNA"/>
</dbReference>
<dbReference type="SUPFAM" id="SSF55194">
    <property type="entry name" value="Ribosome recycling factor, RRF"/>
    <property type="match status" value="1"/>
</dbReference>
<evidence type="ECO:0000259" key="5">
    <source>
        <dbReference type="Pfam" id="PF01765"/>
    </source>
</evidence>
<evidence type="ECO:0000313" key="7">
    <source>
        <dbReference type="Proteomes" id="UP000807716"/>
    </source>
</evidence>
<dbReference type="InterPro" id="IPR002661">
    <property type="entry name" value="Ribosome_recyc_fac"/>
</dbReference>
<dbReference type="FunFam" id="3.30.1360.40:FF:000001">
    <property type="entry name" value="Ribosome-recycling factor"/>
    <property type="match status" value="1"/>
</dbReference>
<dbReference type="InterPro" id="IPR036191">
    <property type="entry name" value="RRF_sf"/>
</dbReference>
<dbReference type="PANTHER" id="PTHR20982">
    <property type="entry name" value="RIBOSOME RECYCLING FACTOR"/>
    <property type="match status" value="1"/>
</dbReference>
<organism evidence="6 7">
    <name type="scientific">Actinomortierella ambigua</name>
    <dbReference type="NCBI Taxonomy" id="1343610"/>
    <lineage>
        <taxon>Eukaryota</taxon>
        <taxon>Fungi</taxon>
        <taxon>Fungi incertae sedis</taxon>
        <taxon>Mucoromycota</taxon>
        <taxon>Mortierellomycotina</taxon>
        <taxon>Mortierellomycetes</taxon>
        <taxon>Mortierellales</taxon>
        <taxon>Mortierellaceae</taxon>
        <taxon>Actinomortierella</taxon>
    </lineage>
</organism>
<accession>A0A9P6Q149</accession>
<protein>
    <recommendedName>
        <fullName evidence="5">Ribosome recycling factor domain-containing protein</fullName>
    </recommendedName>
</protein>
<keyword evidence="7" id="KW-1185">Reference proteome</keyword>
<comment type="caution">
    <text evidence="6">The sequence shown here is derived from an EMBL/GenBank/DDBJ whole genome shotgun (WGS) entry which is preliminary data.</text>
</comment>
<comment type="similarity">
    <text evidence="1">Belongs to the RRF family.</text>
</comment>
<proteinExistence type="inferred from homology"/>
<dbReference type="CDD" id="cd00520">
    <property type="entry name" value="RRF"/>
    <property type="match status" value="1"/>
</dbReference>
<comment type="function">
    <text evidence="3">Necessary for protein synthesis in mitochondria. Functions as a ribosome recycling factor in mitochondria.</text>
</comment>
<dbReference type="GO" id="GO:0043023">
    <property type="term" value="F:ribosomal large subunit binding"/>
    <property type="evidence" value="ECO:0007669"/>
    <property type="project" value="TreeGrafter"/>
</dbReference>
<name>A0A9P6Q149_9FUNG</name>
<gene>
    <name evidence="6" type="ORF">DFQ27_004679</name>
</gene>
<reference evidence="6" key="1">
    <citation type="journal article" date="2020" name="Fungal Divers.">
        <title>Resolving the Mortierellaceae phylogeny through synthesis of multi-gene phylogenetics and phylogenomics.</title>
        <authorList>
            <person name="Vandepol N."/>
            <person name="Liber J."/>
            <person name="Desiro A."/>
            <person name="Na H."/>
            <person name="Kennedy M."/>
            <person name="Barry K."/>
            <person name="Grigoriev I.V."/>
            <person name="Miller A.N."/>
            <person name="O'Donnell K."/>
            <person name="Stajich J.E."/>
            <person name="Bonito G."/>
        </authorList>
    </citation>
    <scope>NUCLEOTIDE SEQUENCE</scope>
    <source>
        <strain evidence="6">BC1065</strain>
    </source>
</reference>
<dbReference type="Gene3D" id="3.30.1360.40">
    <property type="match status" value="1"/>
</dbReference>
<dbReference type="GO" id="GO:0005739">
    <property type="term" value="C:mitochondrion"/>
    <property type="evidence" value="ECO:0007669"/>
    <property type="project" value="TreeGrafter"/>
</dbReference>
<evidence type="ECO:0000313" key="6">
    <source>
        <dbReference type="EMBL" id="KAG0258366.1"/>
    </source>
</evidence>
<evidence type="ECO:0000256" key="4">
    <source>
        <dbReference type="SAM" id="MobiDB-lite"/>
    </source>
</evidence>
<feature type="compositionally biased region" description="Gly residues" evidence="4">
    <location>
        <begin position="105"/>
        <end position="114"/>
    </location>
</feature>
<dbReference type="GO" id="GO:0006412">
    <property type="term" value="P:translation"/>
    <property type="evidence" value="ECO:0007669"/>
    <property type="project" value="UniProtKB-KW"/>
</dbReference>
<dbReference type="Pfam" id="PF01765">
    <property type="entry name" value="RRF"/>
    <property type="match status" value="1"/>
</dbReference>
<evidence type="ECO:0000256" key="3">
    <source>
        <dbReference type="ARBA" id="ARBA00024909"/>
    </source>
</evidence>
<dbReference type="PANTHER" id="PTHR20982:SF3">
    <property type="entry name" value="MITOCHONDRIAL RIBOSOME RECYCLING FACTOR PSEUDO 1"/>
    <property type="match status" value="1"/>
</dbReference>
<keyword evidence="2" id="KW-0648">Protein biosynthesis</keyword>
<feature type="compositionally biased region" description="Basic residues" evidence="4">
    <location>
        <begin position="75"/>
        <end position="85"/>
    </location>
</feature>
<dbReference type="OrthoDB" id="407355at2759"/>
<dbReference type="Gene3D" id="1.10.132.20">
    <property type="entry name" value="Ribosome-recycling factor"/>
    <property type="match status" value="1"/>
</dbReference>
<dbReference type="AlphaFoldDB" id="A0A9P6Q149"/>
<dbReference type="InterPro" id="IPR023584">
    <property type="entry name" value="Ribosome_recyc_fac_dom"/>
</dbReference>
<feature type="region of interest" description="Disordered" evidence="4">
    <location>
        <begin position="69"/>
        <end position="116"/>
    </location>
</feature>
<evidence type="ECO:0000256" key="2">
    <source>
        <dbReference type="ARBA" id="ARBA00022917"/>
    </source>
</evidence>
<sequence length="304" mass="33274">MQRAPSTLLFVTRRIATSSVLRPCVNSASSTLHLAPRSSHWAALVFRQQGFTSVTAPLALKVAQHSQCRGYASKKGGKGGKGGKKGKNDDGDDDEDSVPAKSGKGNKGGKGNAAGGDKDIEFVYDQDAMEKKFGQAVERLKKEFMTMRTGTANPAVLDPVMVNVEGNIVPLRDLAQVSIKDAKNLVVFVHEPELSTAIEKAIREAGLNLNPVADNNAIRVPVPKPTKEFRENLTKMASASTEKTKTVIRNLRKDSMQDLKKDLKNGMSKDENFKLEKKAQEIHDKYIKEAEEALRSKQKEIMAN</sequence>
<evidence type="ECO:0000256" key="1">
    <source>
        <dbReference type="ARBA" id="ARBA00005912"/>
    </source>
</evidence>
<feature type="domain" description="Ribosome recycling factor" evidence="5">
    <location>
        <begin position="140"/>
        <end position="302"/>
    </location>
</feature>
<dbReference type="Proteomes" id="UP000807716">
    <property type="component" value="Unassembled WGS sequence"/>
</dbReference>